<protein>
    <recommendedName>
        <fullName evidence="4">Alpha-galactosidase</fullName>
    </recommendedName>
</protein>
<dbReference type="AlphaFoldDB" id="A0AAP8LW74"/>
<organism evidence="2 3">
    <name type="scientific">Lacticaseibacillus rhamnosus</name>
    <name type="common">Lactobacillus rhamnosus</name>
    <dbReference type="NCBI Taxonomy" id="47715"/>
    <lineage>
        <taxon>Bacteria</taxon>
        <taxon>Bacillati</taxon>
        <taxon>Bacillota</taxon>
        <taxon>Bacilli</taxon>
        <taxon>Lactobacillales</taxon>
        <taxon>Lactobacillaceae</taxon>
        <taxon>Lacticaseibacillus</taxon>
    </lineage>
</organism>
<evidence type="ECO:0000256" key="1">
    <source>
        <dbReference type="SAM" id="MobiDB-lite"/>
    </source>
</evidence>
<proteinExistence type="predicted"/>
<evidence type="ECO:0000313" key="2">
    <source>
        <dbReference type="EMBL" id="PLA57429.1"/>
    </source>
</evidence>
<dbReference type="EMBL" id="PKJX01000002">
    <property type="protein sequence ID" value="PLA57429.1"/>
    <property type="molecule type" value="Genomic_DNA"/>
</dbReference>
<evidence type="ECO:0000313" key="3">
    <source>
        <dbReference type="Proteomes" id="UP000234212"/>
    </source>
</evidence>
<name>A0AAP8LW74_LACRH</name>
<feature type="compositionally biased region" description="Basic residues" evidence="1">
    <location>
        <begin position="93"/>
        <end position="103"/>
    </location>
</feature>
<sequence length="125" mass="13781">MLWCKTFESYAGSRSIITRSLAQKSACKDLGRNGQDPAITTKAAYTPVPNRAGSRSVITRSPAQKSACKDLSRNGQNPAITTKAAYTPTSKRAGSRSQKKRRTQSFPIVGKGWIKHFDYFIVIKL</sequence>
<feature type="region of interest" description="Disordered" evidence="1">
    <location>
        <begin position="50"/>
        <end position="104"/>
    </location>
</feature>
<dbReference type="AntiFam" id="ANF00266">
    <property type="entry name" value="DNA repeat translations related to WP_020751851.1"/>
</dbReference>
<evidence type="ECO:0008006" key="4">
    <source>
        <dbReference type="Google" id="ProtNLM"/>
    </source>
</evidence>
<accession>A0AAP8LW74</accession>
<reference evidence="2 3" key="1">
    <citation type="submission" date="2017-12" db="EMBL/GenBank/DDBJ databases">
        <title>Phylogenetic diversity of female urinary microbiome.</title>
        <authorList>
            <person name="Thomas-White K."/>
            <person name="Wolfe A.J."/>
        </authorList>
    </citation>
    <scope>NUCLEOTIDE SEQUENCE [LARGE SCALE GENOMIC DNA]</scope>
    <source>
        <strain evidence="2 3">UMB0004</strain>
    </source>
</reference>
<gene>
    <name evidence="2" type="ORF">CYJ91_06420</name>
</gene>
<dbReference type="NCBIfam" id="NF040509">
    <property type="entry name" value="Lacto_palin_RPT"/>
    <property type="match status" value="2"/>
</dbReference>
<comment type="caution">
    <text evidence="2">The sequence shown here is derived from an EMBL/GenBank/DDBJ whole genome shotgun (WGS) entry which is preliminary data.</text>
</comment>
<dbReference type="Proteomes" id="UP000234212">
    <property type="component" value="Unassembled WGS sequence"/>
</dbReference>